<name>A0A2B7WZW5_POLH7</name>
<dbReference type="CDD" id="cd06097">
    <property type="entry name" value="Aspergillopepsin_like"/>
    <property type="match status" value="1"/>
</dbReference>
<dbReference type="AlphaFoldDB" id="A0A2B7WZW5"/>
<evidence type="ECO:0000256" key="9">
    <source>
        <dbReference type="ARBA" id="ARBA00023180"/>
    </source>
</evidence>
<dbReference type="PANTHER" id="PTHR47966">
    <property type="entry name" value="BETA-SITE APP-CLEAVING ENZYME, ISOFORM A-RELATED"/>
    <property type="match status" value="1"/>
</dbReference>
<evidence type="ECO:0000256" key="12">
    <source>
        <dbReference type="SAM" id="SignalP"/>
    </source>
</evidence>
<dbReference type="InterPro" id="IPR021109">
    <property type="entry name" value="Peptidase_aspartic_dom_sf"/>
</dbReference>
<dbReference type="OrthoDB" id="2747330at2759"/>
<dbReference type="PROSITE" id="PS00141">
    <property type="entry name" value="ASP_PROTEASE"/>
    <property type="match status" value="1"/>
</dbReference>
<dbReference type="PRINTS" id="PR00792">
    <property type="entry name" value="PEPSIN"/>
</dbReference>
<evidence type="ECO:0000256" key="8">
    <source>
        <dbReference type="ARBA" id="ARBA00023145"/>
    </source>
</evidence>
<evidence type="ECO:0000256" key="2">
    <source>
        <dbReference type="ARBA" id="ARBA00007447"/>
    </source>
</evidence>
<dbReference type="PANTHER" id="PTHR47966:SF23">
    <property type="entry name" value="ASPARTIC ENDOPEPTIDASE, PUTATIVE (AFU_ORTHOLOGUE AFUA_2G15950)-RELATED"/>
    <property type="match status" value="1"/>
</dbReference>
<protein>
    <recommendedName>
        <fullName evidence="13">Peptidase A1 domain-containing protein</fullName>
    </recommendedName>
</protein>
<dbReference type="InterPro" id="IPR033121">
    <property type="entry name" value="PEPTIDASE_A1"/>
</dbReference>
<gene>
    <name evidence="14" type="ORF">AJ80_08868</name>
</gene>
<comment type="subcellular location">
    <subcellularLocation>
        <location evidence="1">Secreted</location>
    </subcellularLocation>
</comment>
<evidence type="ECO:0000256" key="5">
    <source>
        <dbReference type="ARBA" id="ARBA00022729"/>
    </source>
</evidence>
<accession>A0A2B7WZW5</accession>
<evidence type="ECO:0000313" key="15">
    <source>
        <dbReference type="Proteomes" id="UP000224634"/>
    </source>
</evidence>
<dbReference type="InterPro" id="IPR001969">
    <property type="entry name" value="Aspartic_peptidase_AS"/>
</dbReference>
<evidence type="ECO:0000256" key="3">
    <source>
        <dbReference type="ARBA" id="ARBA00022525"/>
    </source>
</evidence>
<keyword evidence="7 11" id="KW-0378">Hydrolase</keyword>
<keyword evidence="3" id="KW-0964">Secreted</keyword>
<reference evidence="14 15" key="1">
    <citation type="submission" date="2017-10" db="EMBL/GenBank/DDBJ databases">
        <title>Comparative genomics in systemic dimorphic fungi from Ajellomycetaceae.</title>
        <authorList>
            <person name="Munoz J.F."/>
            <person name="Mcewen J.G."/>
            <person name="Clay O.K."/>
            <person name="Cuomo C.A."/>
        </authorList>
    </citation>
    <scope>NUCLEOTIDE SEQUENCE [LARGE SCALE GENOMIC DNA]</scope>
    <source>
        <strain evidence="14 15">UAMH7299</strain>
    </source>
</reference>
<dbReference type="Proteomes" id="UP000224634">
    <property type="component" value="Unassembled WGS sequence"/>
</dbReference>
<dbReference type="GO" id="GO:0006508">
    <property type="term" value="P:proteolysis"/>
    <property type="evidence" value="ECO:0007669"/>
    <property type="project" value="UniProtKB-KW"/>
</dbReference>
<keyword evidence="15" id="KW-1185">Reference proteome</keyword>
<dbReference type="Gene3D" id="2.40.70.10">
    <property type="entry name" value="Acid Proteases"/>
    <property type="match status" value="2"/>
</dbReference>
<feature type="signal peptide" evidence="12">
    <location>
        <begin position="1"/>
        <end position="19"/>
    </location>
</feature>
<evidence type="ECO:0000256" key="4">
    <source>
        <dbReference type="ARBA" id="ARBA00022670"/>
    </source>
</evidence>
<keyword evidence="8" id="KW-0865">Zymogen</keyword>
<dbReference type="Pfam" id="PF00026">
    <property type="entry name" value="Asp"/>
    <property type="match status" value="1"/>
</dbReference>
<feature type="chain" id="PRO_5012654223" description="Peptidase A1 domain-containing protein" evidence="12">
    <location>
        <begin position="20"/>
        <end position="429"/>
    </location>
</feature>
<evidence type="ECO:0000256" key="11">
    <source>
        <dbReference type="RuleBase" id="RU000454"/>
    </source>
</evidence>
<feature type="domain" description="Peptidase A1" evidence="13">
    <location>
        <begin position="109"/>
        <end position="426"/>
    </location>
</feature>
<keyword evidence="9" id="KW-0325">Glycoprotein</keyword>
<feature type="active site" evidence="10">
    <location>
        <position position="313"/>
    </location>
</feature>
<comment type="similarity">
    <text evidence="2 11">Belongs to the peptidase A1 family.</text>
</comment>
<evidence type="ECO:0000259" key="13">
    <source>
        <dbReference type="PROSITE" id="PS51767"/>
    </source>
</evidence>
<sequence>MQWFQSLLYLALVSSTAIAAPTPALQQKSKIQKRSFKVDVIQRRDYVPNGLAAIRKAQRKFGMIPTHIDLGALDIQFEPGVEREALSKAATSLENGEVQNMPTQNDVQYLSPVTIGGQEFVMNFDTGSADTWVFNTQLDEATNQGHGVFDPKKSTTFKDIEGGTFSIRYGDGSFASGTLGTDTVDIGGATVENQAFGLPNNVSSSFAADEASDGLVGLAFSRLSTMRPERQTTFFEKVAPFLEQPVLAAQLKSGAPGSYEFGTVDDAKFSGDMINVTVDTSRGFWEIPSSFFMIGNGADLQTIQTGVQTAIIDTGTTLMLLNPEVVEAYYAQVEGAEPSVRAGGYVYPCDSERPDLYVSVGDDHLARIPGEDITFARVGREVNTKREYCFGGIQSNEGSSLQIFGDVFLKAIFTVFDLRGPSLGLAAHA</sequence>
<dbReference type="InterPro" id="IPR001461">
    <property type="entry name" value="Aspartic_peptidase_A1"/>
</dbReference>
<dbReference type="EMBL" id="PDNA01000224">
    <property type="protein sequence ID" value="PGH02346.1"/>
    <property type="molecule type" value="Genomic_DNA"/>
</dbReference>
<dbReference type="SUPFAM" id="SSF50630">
    <property type="entry name" value="Acid proteases"/>
    <property type="match status" value="1"/>
</dbReference>
<evidence type="ECO:0000256" key="7">
    <source>
        <dbReference type="ARBA" id="ARBA00022801"/>
    </source>
</evidence>
<dbReference type="GO" id="GO:0004190">
    <property type="term" value="F:aspartic-type endopeptidase activity"/>
    <property type="evidence" value="ECO:0007669"/>
    <property type="project" value="UniProtKB-KW"/>
</dbReference>
<keyword evidence="6 11" id="KW-0064">Aspartyl protease</keyword>
<dbReference type="FunFam" id="2.40.70.10:FF:000026">
    <property type="entry name" value="Endothiapepsin"/>
    <property type="match status" value="1"/>
</dbReference>
<dbReference type="InterPro" id="IPR034163">
    <property type="entry name" value="Aspergillopepsin-like_cat_dom"/>
</dbReference>
<keyword evidence="4 11" id="KW-0645">Protease</keyword>
<evidence type="ECO:0000256" key="1">
    <source>
        <dbReference type="ARBA" id="ARBA00004613"/>
    </source>
</evidence>
<dbReference type="PROSITE" id="PS51767">
    <property type="entry name" value="PEPTIDASE_A1"/>
    <property type="match status" value="1"/>
</dbReference>
<dbReference type="GO" id="GO:0005576">
    <property type="term" value="C:extracellular region"/>
    <property type="evidence" value="ECO:0007669"/>
    <property type="project" value="UniProtKB-SubCell"/>
</dbReference>
<evidence type="ECO:0000256" key="6">
    <source>
        <dbReference type="ARBA" id="ARBA00022750"/>
    </source>
</evidence>
<feature type="active site" evidence="10">
    <location>
        <position position="125"/>
    </location>
</feature>
<evidence type="ECO:0000313" key="14">
    <source>
        <dbReference type="EMBL" id="PGH02346.1"/>
    </source>
</evidence>
<evidence type="ECO:0000256" key="10">
    <source>
        <dbReference type="PIRSR" id="PIRSR601461-1"/>
    </source>
</evidence>
<comment type="caution">
    <text evidence="14">The sequence shown here is derived from an EMBL/GenBank/DDBJ whole genome shotgun (WGS) entry which is preliminary data.</text>
</comment>
<proteinExistence type="inferred from homology"/>
<organism evidence="14 15">
    <name type="scientific">Polytolypa hystricis (strain UAMH7299)</name>
    <dbReference type="NCBI Taxonomy" id="1447883"/>
    <lineage>
        <taxon>Eukaryota</taxon>
        <taxon>Fungi</taxon>
        <taxon>Dikarya</taxon>
        <taxon>Ascomycota</taxon>
        <taxon>Pezizomycotina</taxon>
        <taxon>Eurotiomycetes</taxon>
        <taxon>Eurotiomycetidae</taxon>
        <taxon>Onygenales</taxon>
        <taxon>Onygenales incertae sedis</taxon>
        <taxon>Polytolypa</taxon>
    </lineage>
</organism>
<dbReference type="STRING" id="1447883.A0A2B7WZW5"/>
<keyword evidence="5 12" id="KW-0732">Signal</keyword>